<dbReference type="Proteomes" id="UP000614580">
    <property type="component" value="Unassembled WGS sequence"/>
</dbReference>
<dbReference type="GO" id="GO:0042575">
    <property type="term" value="C:DNA polymerase complex"/>
    <property type="evidence" value="ECO:0007669"/>
    <property type="project" value="TreeGrafter"/>
</dbReference>
<reference evidence="4" key="1">
    <citation type="submission" date="2020-12" db="EMBL/GenBank/DDBJ databases">
        <authorList>
            <person name="Hahn C.J."/>
            <person name="Laso-Perez R."/>
            <person name="Vulcano F."/>
            <person name="Vaziourakis K.-M."/>
            <person name="Stokke R."/>
            <person name="Steen I.H."/>
            <person name="Teske A."/>
            <person name="Boetius A."/>
            <person name="Liebeke M."/>
            <person name="Amann R."/>
            <person name="Knittel K."/>
        </authorList>
    </citation>
    <scope>NUCLEOTIDE SEQUENCE</scope>
    <source>
        <strain evidence="4">Gfbio:c6db26ca-90af-429b-aeed-0e3e8aed0b5e:GoM-Arc1_AMV-AAA_792_C10</strain>
    </source>
</reference>
<sequence length="240" mass="27030">MRFISWLRGEINDEKTPASDNIKYLVIAGDLVDGIGIYPGQEKELLINDVYAQYEQAAEYLKEIPEHINIIISPGNHDAVRQAEPQPCLPDEITGLFNKNNTTFVGNPAMVGLEGIKILIYHGRSIDDFVAAMPNVNYKDPTIAMKEMLKRRHLSPIYGGRVLIAPEKKDHFVIDKIPDILHCGHVHTANIGKYRNVTLINSGTWQSQTEFQKRVNLKPDPAIATTVDLNTLQTQMIKFL</sequence>
<keyword evidence="4" id="KW-0548">Nucleotidyltransferase</keyword>
<evidence type="ECO:0000259" key="3">
    <source>
        <dbReference type="Pfam" id="PF04042"/>
    </source>
</evidence>
<dbReference type="SUPFAM" id="SSF56300">
    <property type="entry name" value="Metallo-dependent phosphatases"/>
    <property type="match status" value="1"/>
</dbReference>
<dbReference type="Gene3D" id="3.60.21.50">
    <property type="match status" value="1"/>
</dbReference>
<evidence type="ECO:0000256" key="2">
    <source>
        <dbReference type="ARBA" id="ARBA00022705"/>
    </source>
</evidence>
<comment type="caution">
    <text evidence="4">The sequence shown here is derived from an EMBL/GenBank/DDBJ whole genome shotgun (WGS) entry which is preliminary data.</text>
</comment>
<gene>
    <name evidence="4" type="primary">polB</name>
    <name evidence="4" type="ORF">DNFNHJIP_00341</name>
</gene>
<dbReference type="EC" id="2.7.7.7" evidence="4"/>
<evidence type="ECO:0000313" key="4">
    <source>
        <dbReference type="EMBL" id="CAD7766939.1"/>
    </source>
</evidence>
<feature type="domain" description="DNA polymerase alpha/delta/epsilon subunit B" evidence="3">
    <location>
        <begin position="19"/>
        <end position="185"/>
    </location>
</feature>
<keyword evidence="4" id="KW-0808">Transferase</keyword>
<evidence type="ECO:0000313" key="5">
    <source>
        <dbReference type="Proteomes" id="UP000614580"/>
    </source>
</evidence>
<name>A0A812A1X6_9EURY</name>
<dbReference type="GO" id="GO:0003887">
    <property type="term" value="F:DNA-directed DNA polymerase activity"/>
    <property type="evidence" value="ECO:0007669"/>
    <property type="project" value="UniProtKB-EC"/>
</dbReference>
<dbReference type="GO" id="GO:0006271">
    <property type="term" value="P:DNA strand elongation involved in DNA replication"/>
    <property type="evidence" value="ECO:0007669"/>
    <property type="project" value="TreeGrafter"/>
</dbReference>
<comment type="similarity">
    <text evidence="1">Belongs to the DNA polymerase delta/II small subunit family.</text>
</comment>
<accession>A0A812A1X6</accession>
<protein>
    <submittedName>
        <fullName evidence="4">DNA polymerase II small subunit</fullName>
        <ecNumber evidence="4">2.7.7.7</ecNumber>
    </submittedName>
</protein>
<proteinExistence type="inferred from homology"/>
<organism evidence="4 5">
    <name type="scientific">Candidatus Argoarchaeum ethanivorans</name>
    <dbReference type="NCBI Taxonomy" id="2608793"/>
    <lineage>
        <taxon>Archaea</taxon>
        <taxon>Methanobacteriati</taxon>
        <taxon>Methanobacteriota</taxon>
        <taxon>Stenosarchaea group</taxon>
        <taxon>Methanomicrobia</taxon>
        <taxon>Methanosarcinales</taxon>
        <taxon>Methanosarcinales incertae sedis</taxon>
        <taxon>GOM Arc I cluster</taxon>
        <taxon>Candidatus Argoarchaeum</taxon>
    </lineage>
</organism>
<dbReference type="InterPro" id="IPR029052">
    <property type="entry name" value="Metallo-depent_PP-like"/>
</dbReference>
<dbReference type="AlphaFoldDB" id="A0A812A1X6"/>
<dbReference type="InterPro" id="IPR007185">
    <property type="entry name" value="DNA_pol_a/d/e_bsu"/>
</dbReference>
<dbReference type="GO" id="GO:0003677">
    <property type="term" value="F:DNA binding"/>
    <property type="evidence" value="ECO:0007669"/>
    <property type="project" value="InterPro"/>
</dbReference>
<dbReference type="InterPro" id="IPR024826">
    <property type="entry name" value="DNA_pol_delta/II_ssu"/>
</dbReference>
<dbReference type="PANTHER" id="PTHR10416:SF0">
    <property type="entry name" value="DNA POLYMERASE DELTA SUBUNIT 2"/>
    <property type="match status" value="1"/>
</dbReference>
<keyword evidence="2" id="KW-0235">DNA replication</keyword>
<dbReference type="PANTHER" id="PTHR10416">
    <property type="entry name" value="DNA POLYMERASE DELTA SUBUNIT 2"/>
    <property type="match status" value="1"/>
</dbReference>
<dbReference type="Pfam" id="PF04042">
    <property type="entry name" value="DNA_pol_E_B"/>
    <property type="match status" value="1"/>
</dbReference>
<evidence type="ECO:0000256" key="1">
    <source>
        <dbReference type="ARBA" id="ARBA00006035"/>
    </source>
</evidence>
<dbReference type="EMBL" id="CAJHZY010000030">
    <property type="protein sequence ID" value="CAD7766939.1"/>
    <property type="molecule type" value="Genomic_DNA"/>
</dbReference>